<keyword evidence="5" id="KW-1185">Reference proteome</keyword>
<dbReference type="InterPro" id="IPR036812">
    <property type="entry name" value="NAD(P)_OxRdtase_dom_sf"/>
</dbReference>
<protein>
    <submittedName>
        <fullName evidence="4">Aryl-alcohol dehydrogenase-like predicted oxidoreductase</fullName>
    </submittedName>
</protein>
<accession>A0ABR9IQX3</accession>
<reference evidence="4 5" key="1">
    <citation type="submission" date="2020-10" db="EMBL/GenBank/DDBJ databases">
        <title>Sequencing the genomes of 1000 actinobacteria strains.</title>
        <authorList>
            <person name="Klenk H.-P."/>
        </authorList>
    </citation>
    <scope>NUCLEOTIDE SEQUENCE [LARGE SCALE GENOMIC DNA]</scope>
    <source>
        <strain evidence="4 5">DSM 7307</strain>
    </source>
</reference>
<evidence type="ECO:0000256" key="1">
    <source>
        <dbReference type="ARBA" id="ARBA00023002"/>
    </source>
</evidence>
<gene>
    <name evidence="4" type="ORF">H4W29_002433</name>
</gene>
<feature type="region of interest" description="Disordered" evidence="2">
    <location>
        <begin position="318"/>
        <end position="343"/>
    </location>
</feature>
<dbReference type="Pfam" id="PF00248">
    <property type="entry name" value="Aldo_ket_red"/>
    <property type="match status" value="1"/>
</dbReference>
<dbReference type="PANTHER" id="PTHR43364:SF4">
    <property type="entry name" value="NAD(P)-LINKED OXIDOREDUCTASE SUPERFAMILY PROTEIN"/>
    <property type="match status" value="1"/>
</dbReference>
<dbReference type="Gene3D" id="3.20.20.100">
    <property type="entry name" value="NADP-dependent oxidoreductase domain"/>
    <property type="match status" value="1"/>
</dbReference>
<dbReference type="InterPro" id="IPR023210">
    <property type="entry name" value="NADP_OxRdtase_dom"/>
</dbReference>
<dbReference type="RefSeq" id="WP_192729139.1">
    <property type="nucleotide sequence ID" value="NZ_BAAAVL010000006.1"/>
</dbReference>
<evidence type="ECO:0000256" key="2">
    <source>
        <dbReference type="SAM" id="MobiDB-lite"/>
    </source>
</evidence>
<evidence type="ECO:0000313" key="4">
    <source>
        <dbReference type="EMBL" id="MBE1505252.1"/>
    </source>
</evidence>
<evidence type="ECO:0000313" key="5">
    <source>
        <dbReference type="Proteomes" id="UP000620262"/>
    </source>
</evidence>
<keyword evidence="1" id="KW-0560">Oxidoreductase</keyword>
<feature type="compositionally biased region" description="Basic residues" evidence="2">
    <location>
        <begin position="334"/>
        <end position="343"/>
    </location>
</feature>
<dbReference type="SUPFAM" id="SSF51430">
    <property type="entry name" value="NAD(P)-linked oxidoreductase"/>
    <property type="match status" value="1"/>
</dbReference>
<organism evidence="4 5">
    <name type="scientific">Rhizobium viscosum</name>
    <name type="common">Arthrobacter viscosus</name>
    <dbReference type="NCBI Taxonomy" id="1673"/>
    <lineage>
        <taxon>Bacteria</taxon>
        <taxon>Pseudomonadati</taxon>
        <taxon>Pseudomonadota</taxon>
        <taxon>Alphaproteobacteria</taxon>
        <taxon>Hyphomicrobiales</taxon>
        <taxon>Rhizobiaceae</taxon>
        <taxon>Rhizobium/Agrobacterium group</taxon>
        <taxon>Rhizobium</taxon>
    </lineage>
</organism>
<sequence>MDYRKLGPSGAVVTAYCLGTMTFGKESDEAASFKMLDDYFAWGGNFIDTADVYSAGVSEEIIGRWLKARPAQAKQAVIATKGRFPMGDGPNDIGLSRRHLNQALNDSLRRLGVEHIDLYQMHAWDALTPIEETLRFLDDAVRAGKIGYYGFSNYVGWHIAKASEIAKAQGYTRPVTLQPQYNLLMRDIELEIVDACQDAGMGLLPWSPLGGGWLTGKYRRDEMPTGATRLGENPNRGGEAYAGRNAQERTWSIISCVEEIAKARGVSMAQVALSWVAARPAVTSVILGARTSEQLADNLAAAEFVLSAEETAKLNEVSAPTPGQYPYGVNGTNQRHRKIEGGR</sequence>
<dbReference type="Proteomes" id="UP000620262">
    <property type="component" value="Unassembled WGS sequence"/>
</dbReference>
<comment type="caution">
    <text evidence="4">The sequence shown here is derived from an EMBL/GenBank/DDBJ whole genome shotgun (WGS) entry which is preliminary data.</text>
</comment>
<dbReference type="InterPro" id="IPR050523">
    <property type="entry name" value="AKR_Detox_Biosynth"/>
</dbReference>
<dbReference type="PANTHER" id="PTHR43364">
    <property type="entry name" value="NADH-SPECIFIC METHYLGLYOXAL REDUCTASE-RELATED"/>
    <property type="match status" value="1"/>
</dbReference>
<proteinExistence type="predicted"/>
<evidence type="ECO:0000259" key="3">
    <source>
        <dbReference type="Pfam" id="PF00248"/>
    </source>
</evidence>
<dbReference type="EMBL" id="JADBEC010000001">
    <property type="protein sequence ID" value="MBE1505252.1"/>
    <property type="molecule type" value="Genomic_DNA"/>
</dbReference>
<name>A0ABR9IQX3_RHIVS</name>
<feature type="domain" description="NADP-dependent oxidoreductase" evidence="3">
    <location>
        <begin position="17"/>
        <end position="318"/>
    </location>
</feature>